<name>A0ABY7FLW1_MYAAR</name>
<evidence type="ECO:0000313" key="6">
    <source>
        <dbReference type="EMBL" id="WAR22034.1"/>
    </source>
</evidence>
<dbReference type="EMBL" id="CP111023">
    <property type="protein sequence ID" value="WAR22003.1"/>
    <property type="molecule type" value="Genomic_DNA"/>
</dbReference>
<protein>
    <submittedName>
        <fullName evidence="5">Uncharacterized protein</fullName>
    </submittedName>
</protein>
<dbReference type="EMBL" id="CP111023">
    <property type="protein sequence ID" value="WAR22032.1"/>
    <property type="molecule type" value="Genomic_DNA"/>
</dbReference>
<dbReference type="EMBL" id="CP111023">
    <property type="protein sequence ID" value="WAR21962.1"/>
    <property type="molecule type" value="Genomic_DNA"/>
</dbReference>
<dbReference type="EMBL" id="CP111023">
    <property type="protein sequence ID" value="WAR22034.1"/>
    <property type="molecule type" value="Genomic_DNA"/>
</dbReference>
<evidence type="ECO:0000313" key="4">
    <source>
        <dbReference type="EMBL" id="WAR22019.1"/>
    </source>
</evidence>
<dbReference type="Proteomes" id="UP001164746">
    <property type="component" value="Chromosome 12"/>
</dbReference>
<dbReference type="EMBL" id="CP111023">
    <property type="protein sequence ID" value="WAR21956.1"/>
    <property type="molecule type" value="Genomic_DNA"/>
</dbReference>
<evidence type="ECO:0000313" key="5">
    <source>
        <dbReference type="EMBL" id="WAR22032.1"/>
    </source>
</evidence>
<evidence type="ECO:0000313" key="1">
    <source>
        <dbReference type="EMBL" id="WAR21956.1"/>
    </source>
</evidence>
<gene>
    <name evidence="1" type="ORF">MAR_015930</name>
    <name evidence="2" type="ORF">MAR_015936</name>
    <name evidence="3" type="ORF">MAR_015977</name>
    <name evidence="4" type="ORF">MAR_015993</name>
    <name evidence="5" type="ORF">MAR_016006</name>
    <name evidence="6" type="ORF">MAR_016008</name>
</gene>
<evidence type="ECO:0000313" key="2">
    <source>
        <dbReference type="EMBL" id="WAR21962.1"/>
    </source>
</evidence>
<organism evidence="5 7">
    <name type="scientific">Mya arenaria</name>
    <name type="common">Soft-shell clam</name>
    <dbReference type="NCBI Taxonomy" id="6604"/>
    <lineage>
        <taxon>Eukaryota</taxon>
        <taxon>Metazoa</taxon>
        <taxon>Spiralia</taxon>
        <taxon>Lophotrochozoa</taxon>
        <taxon>Mollusca</taxon>
        <taxon>Bivalvia</taxon>
        <taxon>Autobranchia</taxon>
        <taxon>Heteroconchia</taxon>
        <taxon>Euheterodonta</taxon>
        <taxon>Imparidentia</taxon>
        <taxon>Neoheterodontei</taxon>
        <taxon>Myida</taxon>
        <taxon>Myoidea</taxon>
        <taxon>Myidae</taxon>
        <taxon>Mya</taxon>
    </lineage>
</organism>
<accession>A0ABY7FLW1</accession>
<evidence type="ECO:0000313" key="3">
    <source>
        <dbReference type="EMBL" id="WAR22003.1"/>
    </source>
</evidence>
<proteinExistence type="predicted"/>
<keyword evidence="7" id="KW-1185">Reference proteome</keyword>
<evidence type="ECO:0000313" key="7">
    <source>
        <dbReference type="Proteomes" id="UP001164746"/>
    </source>
</evidence>
<sequence length="47" mass="5565">MEKRGRRRRRPEVAHMWREASVGRLRWCLILHGSFVGLYGSTQPTAR</sequence>
<dbReference type="EMBL" id="CP111023">
    <property type="protein sequence ID" value="WAR22019.1"/>
    <property type="molecule type" value="Genomic_DNA"/>
</dbReference>
<reference evidence="5" key="1">
    <citation type="submission" date="2022-11" db="EMBL/GenBank/DDBJ databases">
        <title>Centuries of genome instability and evolution in soft-shell clam transmissible cancer (bioRxiv).</title>
        <authorList>
            <person name="Hart S.F.M."/>
            <person name="Yonemitsu M.A."/>
            <person name="Giersch R.M."/>
            <person name="Beal B.F."/>
            <person name="Arriagada G."/>
            <person name="Davis B.W."/>
            <person name="Ostrander E.A."/>
            <person name="Goff S.P."/>
            <person name="Metzger M.J."/>
        </authorList>
    </citation>
    <scope>NUCLEOTIDE SEQUENCE</scope>
    <source>
        <strain evidence="5">MELC-2E11</strain>
        <tissue evidence="5">Siphon/mantle</tissue>
    </source>
</reference>